<accession>A0A6H5GR21</accession>
<protein>
    <submittedName>
        <fullName evidence="2">Uncharacterized protein</fullName>
    </submittedName>
</protein>
<organism evidence="2 3">
    <name type="scientific">Nesidiocoris tenuis</name>
    <dbReference type="NCBI Taxonomy" id="355587"/>
    <lineage>
        <taxon>Eukaryota</taxon>
        <taxon>Metazoa</taxon>
        <taxon>Ecdysozoa</taxon>
        <taxon>Arthropoda</taxon>
        <taxon>Hexapoda</taxon>
        <taxon>Insecta</taxon>
        <taxon>Pterygota</taxon>
        <taxon>Neoptera</taxon>
        <taxon>Paraneoptera</taxon>
        <taxon>Hemiptera</taxon>
        <taxon>Heteroptera</taxon>
        <taxon>Panheteroptera</taxon>
        <taxon>Cimicomorpha</taxon>
        <taxon>Miridae</taxon>
        <taxon>Dicyphina</taxon>
        <taxon>Nesidiocoris</taxon>
    </lineage>
</organism>
<name>A0A6H5GR21_9HEMI</name>
<sequence>MGPTEPAPNSELRSYKQAKGKPPSETMLSSSRAYILIVLNPFKTGLPSLEGQFRLRESAGPGGKLNGENKMDSSNLWKWIGA</sequence>
<feature type="region of interest" description="Disordered" evidence="1">
    <location>
        <begin position="1"/>
        <end position="26"/>
    </location>
</feature>
<dbReference type="AlphaFoldDB" id="A0A6H5GR21"/>
<evidence type="ECO:0000256" key="1">
    <source>
        <dbReference type="SAM" id="MobiDB-lite"/>
    </source>
</evidence>
<feature type="non-terminal residue" evidence="2">
    <location>
        <position position="82"/>
    </location>
</feature>
<dbReference type="EMBL" id="CADCXU010017708">
    <property type="protein sequence ID" value="CAB0006534.1"/>
    <property type="molecule type" value="Genomic_DNA"/>
</dbReference>
<proteinExistence type="predicted"/>
<reference evidence="2 3" key="1">
    <citation type="submission" date="2020-02" db="EMBL/GenBank/DDBJ databases">
        <authorList>
            <person name="Ferguson B K."/>
        </authorList>
    </citation>
    <scope>NUCLEOTIDE SEQUENCE [LARGE SCALE GENOMIC DNA]</scope>
</reference>
<evidence type="ECO:0000313" key="3">
    <source>
        <dbReference type="Proteomes" id="UP000479000"/>
    </source>
</evidence>
<dbReference type="Proteomes" id="UP000479000">
    <property type="component" value="Unassembled WGS sequence"/>
</dbReference>
<evidence type="ECO:0000313" key="2">
    <source>
        <dbReference type="EMBL" id="CAB0006534.1"/>
    </source>
</evidence>
<gene>
    <name evidence="2" type="ORF">NTEN_LOCUS12011</name>
</gene>
<keyword evidence="3" id="KW-1185">Reference proteome</keyword>